<evidence type="ECO:0000256" key="3">
    <source>
        <dbReference type="ARBA" id="ARBA00022737"/>
    </source>
</evidence>
<proteinExistence type="inferred from homology"/>
<dbReference type="InterPro" id="IPR013546">
    <property type="entry name" value="PII_UdlTrfase/GS_AdlTrfase"/>
</dbReference>
<dbReference type="SMART" id="SM00471">
    <property type="entry name" value="HDc"/>
    <property type="match status" value="1"/>
</dbReference>
<dbReference type="Gene3D" id="3.30.460.10">
    <property type="entry name" value="Beta Polymerase, domain 2"/>
    <property type="match status" value="1"/>
</dbReference>
<keyword evidence="5 8" id="KW-0460">Magnesium</keyword>
<dbReference type="InterPro" id="IPR043519">
    <property type="entry name" value="NT_sf"/>
</dbReference>
<evidence type="ECO:0000256" key="1">
    <source>
        <dbReference type="ARBA" id="ARBA00022679"/>
    </source>
</evidence>
<dbReference type="InterPro" id="IPR045865">
    <property type="entry name" value="ACT-like_dom_sf"/>
</dbReference>
<dbReference type="EMBL" id="RZGR01000006">
    <property type="protein sequence ID" value="RUQ89767.1"/>
    <property type="molecule type" value="Genomic_DNA"/>
</dbReference>
<comment type="similarity">
    <text evidence="8">Belongs to the GlnD family.</text>
</comment>
<dbReference type="HAMAP" id="MF_00277">
    <property type="entry name" value="PII_uridylyl_transf"/>
    <property type="match status" value="1"/>
</dbReference>
<dbReference type="SUPFAM" id="SSF55021">
    <property type="entry name" value="ACT-like"/>
    <property type="match status" value="1"/>
</dbReference>
<dbReference type="CDD" id="cd00077">
    <property type="entry name" value="HDc"/>
    <property type="match status" value="1"/>
</dbReference>
<dbReference type="InterPro" id="IPR002912">
    <property type="entry name" value="ACT_dom"/>
</dbReference>
<dbReference type="AlphaFoldDB" id="A0A3S0VNV9"/>
<sequence length="867" mass="101116">MELKSSLYGTKNDKLSLKQRLKQFKEELRQEFLQKTNIVSLTQKLVTGIDELLGILFHKHELGQNNAICLLALGSYGRRELQLYSDIDLLLLHEEPTDQALIQRAQLFIQDCWDTGLEVSHQITTVAACAELANEDLSVISSILDMRLLFGRSALMEELTYKTHPLHMWRSEDFFFAKQKEQGQRYAKYGETAYNLEPNVKNGPGGLRDIQVLAHISKRHFAVKHFSDGINYGFITSKEYEELMHCQHFLWRIRFALHLIAQKKEDRLLFDHQIKLAALFNYQDNAKSLAIEQFMKAYFKILKRSRELNEMLQQWFAETIVYHQKQKLIPLNESFQLANDYIEIKHAKLFAQKPYTLLEIFLWIAKTPDIDGIRASTVRLIRQHLYLIDRRFCASTIVKKIFLEIFQTENNPYNALQLMSRYGVLDYYLEAFAMVTGQMQYDLFHVFTVDQHTLFVIRNLGRFLESNYARQFPLCNQLMSQLPMRNIIYLAALFHDIAKGRGGDHSLLAAEEAKKFSELHGLSKADKELLIWLVCNHLLMSHTAQRKDIYDPKTIQQFCKQFPEEHYLDYLYLLTVADICGTNPGLWNAWKDSLLKELYFNTKQAMQQKKTLLDEAALVASRQKEALTILSAEPIQKEKVNQLWQFFKSKYFLHESSEVIARHTKAILTCEQFPLVMIMPHHSQGGTEVFIYMPHRDERFTVTTTVLNNHHLTIQEATILTCDNQFDLDTYIILNENDQAFLDEQKTVQVQHDLTKQLHAKHLPNISQRRISRIQAHFKLKPQITFTEDEENNLTCLFLITADKPGLLARISHVFLREKIHLHSAKIATAGERVEDMFSITNPLGMLLTQEEQNTLRHKLIVEISNM</sequence>
<dbReference type="CDD" id="cd04900">
    <property type="entry name" value="ACT_UUR-like_1"/>
    <property type="match status" value="1"/>
</dbReference>
<dbReference type="InterPro" id="IPR006674">
    <property type="entry name" value="HD_domain"/>
</dbReference>
<name>A0A3S0VNV9_9GAMM</name>
<dbReference type="SUPFAM" id="SSF81301">
    <property type="entry name" value="Nucleotidyltransferase"/>
    <property type="match status" value="1"/>
</dbReference>
<comment type="caution">
    <text evidence="11">The sequence shown here is derived from an EMBL/GenBank/DDBJ whole genome shotgun (WGS) entry which is preliminary data.</text>
</comment>
<protein>
    <recommendedName>
        <fullName evidence="8">Bifunctional uridylyltransferase/uridylyl-removing enzyme</fullName>
        <shortName evidence="8">UTase/UR</shortName>
    </recommendedName>
    <alternativeName>
        <fullName evidence="8">Bifunctional [protein-PII] modification enzyme</fullName>
    </alternativeName>
    <alternativeName>
        <fullName evidence="8">Bifunctional nitrogen sensor protein</fullName>
    </alternativeName>
    <domain>
        <recommendedName>
            <fullName evidence="8">[Protein-PII] uridylyltransferase</fullName>
            <shortName evidence="8">PII uridylyltransferase</shortName>
            <shortName evidence="8">UTase</shortName>
            <ecNumber evidence="8">2.7.7.59</ecNumber>
        </recommendedName>
    </domain>
    <domain>
        <recommendedName>
            <fullName evidence="8">[Protein-PII]-UMP uridylyl-removing enzyme</fullName>
            <shortName evidence="8">UR</shortName>
            <ecNumber evidence="8">3.1.4.-</ecNumber>
        </recommendedName>
    </domain>
</protein>
<evidence type="ECO:0000256" key="7">
    <source>
        <dbReference type="ARBA" id="ARBA00047968"/>
    </source>
</evidence>
<keyword evidence="12" id="KW-1185">Reference proteome</keyword>
<dbReference type="SUPFAM" id="SSF81593">
    <property type="entry name" value="Nucleotidyltransferase substrate binding subunit/domain"/>
    <property type="match status" value="1"/>
</dbReference>
<dbReference type="PIRSF" id="PIRSF006288">
    <property type="entry name" value="PII_uridyltransf"/>
    <property type="match status" value="1"/>
</dbReference>
<comment type="cofactor">
    <cofactor evidence="8">
        <name>Mg(2+)</name>
        <dbReference type="ChEBI" id="CHEBI:18420"/>
    </cofactor>
</comment>
<evidence type="ECO:0000256" key="8">
    <source>
        <dbReference type="HAMAP-Rule" id="MF_00277"/>
    </source>
</evidence>
<dbReference type="RefSeq" id="WP_127111114.1">
    <property type="nucleotide sequence ID" value="NZ_RZGR01000006.1"/>
</dbReference>
<comment type="activity regulation">
    <text evidence="8">Uridylyltransferase (UTase) activity is inhibited by glutamine, while glutamine activates uridylyl-removing (UR) activity.</text>
</comment>
<dbReference type="PROSITE" id="PS51671">
    <property type="entry name" value="ACT"/>
    <property type="match status" value="2"/>
</dbReference>
<keyword evidence="3" id="KW-0677">Repeat</keyword>
<dbReference type="Pfam" id="PF01966">
    <property type="entry name" value="HD"/>
    <property type="match status" value="1"/>
</dbReference>
<feature type="domain" description="ACT" evidence="9">
    <location>
        <begin position="688"/>
        <end position="768"/>
    </location>
</feature>
<evidence type="ECO:0000313" key="11">
    <source>
        <dbReference type="EMBL" id="RUQ89767.1"/>
    </source>
</evidence>
<evidence type="ECO:0000259" key="10">
    <source>
        <dbReference type="PROSITE" id="PS51831"/>
    </source>
</evidence>
<gene>
    <name evidence="8 11" type="primary">glnD</name>
    <name evidence="11" type="ORF">EKM59_03140</name>
</gene>
<keyword evidence="2 8" id="KW-0548">Nucleotidyltransferase</keyword>
<keyword evidence="1 8" id="KW-0808">Transferase</keyword>
<accession>A0A3S0VNV9</accession>
<keyword evidence="4 8" id="KW-0378">Hydrolase</keyword>
<dbReference type="CDD" id="cd04899">
    <property type="entry name" value="ACT_ACR-UUR-like_2"/>
    <property type="match status" value="1"/>
</dbReference>
<dbReference type="EC" id="2.7.7.59" evidence="8"/>
<reference evidence="11 12" key="1">
    <citation type="submission" date="2018-12" db="EMBL/GenBank/DDBJ databases">
        <title>Legionella sp,whole genome shotgun sequence.</title>
        <authorList>
            <person name="Wu H."/>
        </authorList>
    </citation>
    <scope>NUCLEOTIDE SEQUENCE [LARGE SCALE GENOMIC DNA]</scope>
    <source>
        <strain evidence="12">km714</strain>
    </source>
</reference>
<dbReference type="GO" id="GO:0008081">
    <property type="term" value="F:phosphoric diester hydrolase activity"/>
    <property type="evidence" value="ECO:0007669"/>
    <property type="project" value="UniProtKB-UniRule"/>
</dbReference>
<dbReference type="GO" id="GO:0008773">
    <property type="term" value="F:[protein-PII] uridylyltransferase activity"/>
    <property type="evidence" value="ECO:0007669"/>
    <property type="project" value="UniProtKB-UniRule"/>
</dbReference>
<evidence type="ECO:0000313" key="12">
    <source>
        <dbReference type="Proteomes" id="UP000288012"/>
    </source>
</evidence>
<dbReference type="Gene3D" id="1.10.3090.10">
    <property type="entry name" value="cca-adding enzyme, domain 2"/>
    <property type="match status" value="1"/>
</dbReference>
<evidence type="ECO:0000259" key="9">
    <source>
        <dbReference type="PROSITE" id="PS51671"/>
    </source>
</evidence>
<keyword evidence="6 8" id="KW-0511">Multifunctional enzyme</keyword>
<dbReference type="GO" id="GO:0006808">
    <property type="term" value="P:regulation of nitrogen utilization"/>
    <property type="evidence" value="ECO:0007669"/>
    <property type="project" value="UniProtKB-UniRule"/>
</dbReference>
<comment type="catalytic activity">
    <reaction evidence="8">
        <text>[protein-PII]-uridylyl-L-tyrosine + H2O = [protein-PII]-L-tyrosine + UMP + H(+)</text>
        <dbReference type="Rhea" id="RHEA:48600"/>
        <dbReference type="Rhea" id="RHEA-COMP:12147"/>
        <dbReference type="Rhea" id="RHEA-COMP:12148"/>
        <dbReference type="ChEBI" id="CHEBI:15377"/>
        <dbReference type="ChEBI" id="CHEBI:15378"/>
        <dbReference type="ChEBI" id="CHEBI:46858"/>
        <dbReference type="ChEBI" id="CHEBI:57865"/>
        <dbReference type="ChEBI" id="CHEBI:90602"/>
    </reaction>
</comment>
<dbReference type="SUPFAM" id="SSF81891">
    <property type="entry name" value="Poly A polymerase C-terminal region-like"/>
    <property type="match status" value="1"/>
</dbReference>
<dbReference type="PANTHER" id="PTHR47320">
    <property type="entry name" value="BIFUNCTIONAL URIDYLYLTRANSFERASE/URIDYLYL-REMOVING ENZYME"/>
    <property type="match status" value="1"/>
</dbReference>
<comment type="domain">
    <text evidence="8">Has four distinct domains: an N-terminal nucleotidyltransferase (NT) domain responsible for UTase activity, a central HD domain that encodes UR activity, and two C-terminal ACT domains that seem to have a role in glutamine sensing.</text>
</comment>
<dbReference type="CDD" id="cd05401">
    <property type="entry name" value="NT_GlnE_GlnD_like"/>
    <property type="match status" value="1"/>
</dbReference>
<organism evidence="11 12">
    <name type="scientific">Legionella septentrionalis</name>
    <dbReference type="NCBI Taxonomy" id="2498109"/>
    <lineage>
        <taxon>Bacteria</taxon>
        <taxon>Pseudomonadati</taxon>
        <taxon>Pseudomonadota</taxon>
        <taxon>Gammaproteobacteria</taxon>
        <taxon>Legionellales</taxon>
        <taxon>Legionellaceae</taxon>
        <taxon>Legionella</taxon>
    </lineage>
</organism>
<dbReference type="PANTHER" id="PTHR47320:SF1">
    <property type="entry name" value="BIFUNCTIONAL URIDYLYLTRANSFERASE_URIDYLYL-REMOVING ENZYME"/>
    <property type="match status" value="1"/>
</dbReference>
<dbReference type="GO" id="GO:0008893">
    <property type="term" value="F:guanosine-3',5'-bis(diphosphate) 3'-diphosphatase activity"/>
    <property type="evidence" value="ECO:0007669"/>
    <property type="project" value="UniProtKB-EC"/>
</dbReference>
<dbReference type="InterPro" id="IPR010043">
    <property type="entry name" value="UTase/UR"/>
</dbReference>
<feature type="domain" description="ACT" evidence="9">
    <location>
        <begin position="796"/>
        <end position="867"/>
    </location>
</feature>
<comment type="catalytic activity">
    <reaction evidence="8">
        <text>[protein-PII]-L-tyrosine + UTP = [protein-PII]-uridylyl-L-tyrosine + diphosphate</text>
        <dbReference type="Rhea" id="RHEA:13673"/>
        <dbReference type="Rhea" id="RHEA-COMP:12147"/>
        <dbReference type="Rhea" id="RHEA-COMP:12148"/>
        <dbReference type="ChEBI" id="CHEBI:33019"/>
        <dbReference type="ChEBI" id="CHEBI:46398"/>
        <dbReference type="ChEBI" id="CHEBI:46858"/>
        <dbReference type="ChEBI" id="CHEBI:90602"/>
        <dbReference type="EC" id="2.7.7.59"/>
    </reaction>
</comment>
<comment type="catalytic activity">
    <reaction evidence="7">
        <text>guanosine 3',5'-bis(diphosphate) + H2O = GDP + diphosphate + H(+)</text>
        <dbReference type="Rhea" id="RHEA:14253"/>
        <dbReference type="ChEBI" id="CHEBI:15377"/>
        <dbReference type="ChEBI" id="CHEBI:15378"/>
        <dbReference type="ChEBI" id="CHEBI:33019"/>
        <dbReference type="ChEBI" id="CHEBI:58189"/>
        <dbReference type="ChEBI" id="CHEBI:77828"/>
        <dbReference type="EC" id="3.1.7.2"/>
    </reaction>
</comment>
<evidence type="ECO:0000256" key="6">
    <source>
        <dbReference type="ARBA" id="ARBA00023268"/>
    </source>
</evidence>
<dbReference type="Pfam" id="PF08335">
    <property type="entry name" value="GlnD_UR_UTase"/>
    <property type="match status" value="1"/>
</dbReference>
<dbReference type="InterPro" id="IPR003607">
    <property type="entry name" value="HD/PDEase_dom"/>
</dbReference>
<comment type="function">
    <text evidence="8">Modifies, by uridylylation and deuridylylation, the PII regulatory proteins (GlnB and homologs), in response to the nitrogen status of the cell that GlnD senses through the glutamine level. Under low glutamine levels, catalyzes the conversion of the PII proteins and UTP to PII-UMP and PPi, while under higher glutamine levels, GlnD hydrolyzes PII-UMP to PII and UMP (deuridylylation). Thus, controls uridylylation state and activity of the PII proteins, and plays an important role in the regulation of nitrogen metabolism.</text>
</comment>
<dbReference type="EC" id="3.1.4.-" evidence="8"/>
<dbReference type="PROSITE" id="PS51831">
    <property type="entry name" value="HD"/>
    <property type="match status" value="1"/>
</dbReference>
<feature type="domain" description="HD" evidence="10">
    <location>
        <begin position="449"/>
        <end position="564"/>
    </location>
</feature>
<dbReference type="NCBIfam" id="TIGR01693">
    <property type="entry name" value="UTase_glnD"/>
    <property type="match status" value="1"/>
</dbReference>
<evidence type="ECO:0000256" key="4">
    <source>
        <dbReference type="ARBA" id="ARBA00022801"/>
    </source>
</evidence>
<evidence type="ECO:0000256" key="2">
    <source>
        <dbReference type="ARBA" id="ARBA00022695"/>
    </source>
</evidence>
<feature type="region of interest" description="Uridylyltransferase" evidence="8">
    <location>
        <begin position="1"/>
        <end position="330"/>
    </location>
</feature>
<comment type="caution">
    <text evidence="8">Lacks conserved residue(s) required for the propagation of feature annotation.</text>
</comment>
<dbReference type="Proteomes" id="UP000288012">
    <property type="component" value="Unassembled WGS sequence"/>
</dbReference>
<evidence type="ECO:0000256" key="5">
    <source>
        <dbReference type="ARBA" id="ARBA00022842"/>
    </source>
</evidence>